<dbReference type="Proteomes" id="UP000063919">
    <property type="component" value="Chromosome"/>
</dbReference>
<dbReference type="Gene3D" id="3.30.70.20">
    <property type="match status" value="1"/>
</dbReference>
<dbReference type="InterPro" id="IPR017896">
    <property type="entry name" value="4Fe4S_Fe-S-bd"/>
</dbReference>
<dbReference type="AlphaFoldDB" id="A0A0M4KE39"/>
<evidence type="ECO:0000259" key="1">
    <source>
        <dbReference type="PROSITE" id="PS51379"/>
    </source>
</evidence>
<name>A0A0M4KE39_9MOLU</name>
<dbReference type="SUPFAM" id="SSF54862">
    <property type="entry name" value="4Fe-4S ferredoxins"/>
    <property type="match status" value="1"/>
</dbReference>
<accession>A0A0M4KE39</accession>
<dbReference type="PATRIC" id="fig|362837.3.peg.261"/>
<dbReference type="EMBL" id="CP012622">
    <property type="protein sequence ID" value="ALD66170.1"/>
    <property type="molecule type" value="Genomic_DNA"/>
</dbReference>
<dbReference type="PROSITE" id="PS51379">
    <property type="entry name" value="4FE4S_FER_2"/>
    <property type="match status" value="1"/>
</dbReference>
<evidence type="ECO:0000313" key="2">
    <source>
        <dbReference type="EMBL" id="ALD66170.1"/>
    </source>
</evidence>
<evidence type="ECO:0000313" key="3">
    <source>
        <dbReference type="Proteomes" id="UP000063919"/>
    </source>
</evidence>
<protein>
    <recommendedName>
        <fullName evidence="1">4Fe-4S ferredoxin-type domain-containing protein</fullName>
    </recommendedName>
</protein>
<organism evidence="2 3">
    <name type="scientific">Spiroplasma cantharicola</name>
    <dbReference type="NCBI Taxonomy" id="362837"/>
    <lineage>
        <taxon>Bacteria</taxon>
        <taxon>Bacillati</taxon>
        <taxon>Mycoplasmatota</taxon>
        <taxon>Mollicutes</taxon>
        <taxon>Entomoplasmatales</taxon>
        <taxon>Spiroplasmataceae</taxon>
        <taxon>Spiroplasma</taxon>
    </lineage>
</organism>
<dbReference type="RefSeq" id="WP_235443295.1">
    <property type="nucleotide sequence ID" value="NZ_CP012622.1"/>
</dbReference>
<sequence>MKKTWIDKSMCIGCMACVQIDETETLFMDDDGFAEANENDLELVECQMVCPTGAVKIGDE</sequence>
<feature type="domain" description="4Fe-4S ferredoxin-type" evidence="1">
    <location>
        <begin position="2"/>
        <end position="31"/>
    </location>
</feature>
<dbReference type="STRING" id="362837.SCANT_v1c02600"/>
<gene>
    <name evidence="2" type="ORF">SCANT_v1c02600</name>
</gene>
<proteinExistence type="predicted"/>
<keyword evidence="3" id="KW-1185">Reference proteome</keyword>
<dbReference type="KEGG" id="scj:SCANT_v1c02600"/>
<reference evidence="2 3" key="1">
    <citation type="journal article" date="2015" name="Genome Announc.">
        <title>Complete Genome Sequence of Spiroplasma cantharicola CC-1T (DSM 21588), a Bacterium Isolated from Soldier Beetle (Cantharis carolinus).</title>
        <authorList>
            <person name="Lo W.S."/>
            <person name="Liu P.Y."/>
            <person name="Kuo C.H."/>
        </authorList>
    </citation>
    <scope>NUCLEOTIDE SEQUENCE [LARGE SCALE GENOMIC DNA]</scope>
    <source>
        <strain evidence="2 3">CC-1</strain>
    </source>
</reference>
<dbReference type="Pfam" id="PF00037">
    <property type="entry name" value="Fer4"/>
    <property type="match status" value="1"/>
</dbReference>